<name>A0ABY3WEN8_9MICC</name>
<keyword evidence="1" id="KW-0720">Serine protease</keyword>
<keyword evidence="3" id="KW-0812">Transmembrane</keyword>
<dbReference type="InterPro" id="IPR020568">
    <property type="entry name" value="Ribosomal_Su5_D2-typ_SF"/>
</dbReference>
<dbReference type="PROSITE" id="PS51786">
    <property type="entry name" value="LON_PROTEOLYTIC"/>
    <property type="match status" value="1"/>
</dbReference>
<dbReference type="EC" id="3.4.21.53" evidence="1"/>
<evidence type="ECO:0000259" key="4">
    <source>
        <dbReference type="PROSITE" id="PS51786"/>
    </source>
</evidence>
<dbReference type="SUPFAM" id="SSF50156">
    <property type="entry name" value="PDZ domain-like"/>
    <property type="match status" value="1"/>
</dbReference>
<organism evidence="5 6">
    <name type="scientific">Arthrobacter sulfonylureivorans</name>
    <dbReference type="NCBI Taxonomy" id="2486855"/>
    <lineage>
        <taxon>Bacteria</taxon>
        <taxon>Bacillati</taxon>
        <taxon>Actinomycetota</taxon>
        <taxon>Actinomycetes</taxon>
        <taxon>Micrococcales</taxon>
        <taxon>Micrococcaceae</taxon>
        <taxon>Arthrobacter</taxon>
    </lineage>
</organism>
<feature type="active site" evidence="1">
    <location>
        <position position="316"/>
    </location>
</feature>
<dbReference type="SUPFAM" id="SSF54211">
    <property type="entry name" value="Ribosomal protein S5 domain 2-like"/>
    <property type="match status" value="1"/>
</dbReference>
<dbReference type="InterPro" id="IPR036034">
    <property type="entry name" value="PDZ_sf"/>
</dbReference>
<evidence type="ECO:0000256" key="2">
    <source>
        <dbReference type="SAM" id="MobiDB-lite"/>
    </source>
</evidence>
<comment type="catalytic activity">
    <reaction evidence="1">
        <text>Hydrolysis of proteins in presence of ATP.</text>
        <dbReference type="EC" id="3.4.21.53"/>
    </reaction>
</comment>
<sequence>MTQSTNNGAEHGMDGWDGEGAGPQPVAPRPRDRRGPVMAAAAAVAVVTGALGLALPAGYVIETPGPALNTIGEVSGTPLIEVPDRQTYKTSGALDLTTVYVEGGPNSHVNMLQVLAAWLDPQRSVAPTDLVYPPNVTQDDIQQQNAAMMASSQESSIAAALTQLDVKYSQTLSVADFTPDAAAAGKLESRDTIRTVNGRPVTGIDVLREELNASEGAPVELGITRGGQQETVAVAPKENGDGDYQLGVLLGTDFDFPFKVKIQLDNVGGPSAGMMFALGIIDTLTEGEMTGGKHFAGTGTIDAEGTVGPIGGIRQKLVGAAAAGATVFLAPEANCAEVAGHVPDGLQVVSVATLDDAVHAVTLIGEGGDASSLPGCS</sequence>
<proteinExistence type="inferred from homology"/>
<dbReference type="Pfam" id="PF05362">
    <property type="entry name" value="Lon_C"/>
    <property type="match status" value="1"/>
</dbReference>
<keyword evidence="1" id="KW-0378">Hydrolase</keyword>
<dbReference type="EMBL" id="CP093326">
    <property type="protein sequence ID" value="UNK47033.1"/>
    <property type="molecule type" value="Genomic_DNA"/>
</dbReference>
<feature type="transmembrane region" description="Helical" evidence="3">
    <location>
        <begin position="37"/>
        <end position="61"/>
    </location>
</feature>
<dbReference type="InterPro" id="IPR027065">
    <property type="entry name" value="Lon_Prtase"/>
</dbReference>
<reference evidence="5 6" key="1">
    <citation type="submission" date="2022-03" db="EMBL/GenBank/DDBJ databases">
        <title>Isotopic signatures of nitrous oxide derived from detoxification processes.</title>
        <authorList>
            <person name="Behrendt U."/>
            <person name="Buchen C."/>
            <person name="Well R."/>
            <person name="Ulrich A."/>
            <person name="Rohe L."/>
            <person name="Kolb S."/>
            <person name="Schloter M."/>
            <person name="Horn M.A."/>
            <person name="Augustin J."/>
        </authorList>
    </citation>
    <scope>NUCLEOTIDE SEQUENCE [LARGE SCALE GENOMIC DNA]</scope>
    <source>
        <strain evidence="5 6">S4-C24</strain>
    </source>
</reference>
<dbReference type="PANTHER" id="PTHR10046">
    <property type="entry name" value="ATP DEPENDENT LON PROTEASE FAMILY MEMBER"/>
    <property type="match status" value="1"/>
</dbReference>
<gene>
    <name evidence="5" type="ORF">MNQ99_06705</name>
</gene>
<keyword evidence="3" id="KW-1133">Transmembrane helix</keyword>
<keyword evidence="1" id="KW-0645">Protease</keyword>
<dbReference type="Gene3D" id="3.30.230.10">
    <property type="match status" value="1"/>
</dbReference>
<dbReference type="RefSeq" id="WP_241914878.1">
    <property type="nucleotide sequence ID" value="NZ_CP093326.1"/>
</dbReference>
<evidence type="ECO:0000313" key="6">
    <source>
        <dbReference type="Proteomes" id="UP000829069"/>
    </source>
</evidence>
<keyword evidence="3" id="KW-0472">Membrane</keyword>
<dbReference type="Gene3D" id="2.30.42.10">
    <property type="match status" value="1"/>
</dbReference>
<keyword evidence="6" id="KW-1185">Reference proteome</keyword>
<feature type="domain" description="Lon proteolytic" evidence="4">
    <location>
        <begin position="266"/>
        <end position="364"/>
    </location>
</feature>
<dbReference type="InterPro" id="IPR008269">
    <property type="entry name" value="Lon_proteolytic"/>
</dbReference>
<comment type="similarity">
    <text evidence="1">Belongs to the peptidase S16 family.</text>
</comment>
<evidence type="ECO:0000256" key="1">
    <source>
        <dbReference type="PROSITE-ProRule" id="PRU01122"/>
    </source>
</evidence>
<feature type="region of interest" description="Disordered" evidence="2">
    <location>
        <begin position="1"/>
        <end position="34"/>
    </location>
</feature>
<accession>A0ABY3WEN8</accession>
<protein>
    <recommendedName>
        <fullName evidence="1">endopeptidase La</fullName>
        <ecNumber evidence="1">3.4.21.53</ecNumber>
    </recommendedName>
</protein>
<dbReference type="InterPro" id="IPR014721">
    <property type="entry name" value="Ribsml_uS5_D2-typ_fold_subgr"/>
</dbReference>
<dbReference type="Proteomes" id="UP000829069">
    <property type="component" value="Chromosome"/>
</dbReference>
<evidence type="ECO:0000313" key="5">
    <source>
        <dbReference type="EMBL" id="UNK47033.1"/>
    </source>
</evidence>
<feature type="active site" evidence="1">
    <location>
        <position position="271"/>
    </location>
</feature>
<evidence type="ECO:0000256" key="3">
    <source>
        <dbReference type="SAM" id="Phobius"/>
    </source>
</evidence>